<dbReference type="Proteomes" id="UP001202674">
    <property type="component" value="Unassembled WGS sequence"/>
</dbReference>
<comment type="caution">
    <text evidence="7">The sequence shown here is derived from an EMBL/GenBank/DDBJ whole genome shotgun (WGS) entry which is preliminary data.</text>
</comment>
<evidence type="ECO:0000256" key="4">
    <source>
        <dbReference type="ARBA" id="ARBA00022917"/>
    </source>
</evidence>
<dbReference type="SUPFAM" id="SSF55681">
    <property type="entry name" value="Class II aaRS and biotin synthetases"/>
    <property type="match status" value="1"/>
</dbReference>
<dbReference type="AlphaFoldDB" id="A0AAE3FP09"/>
<dbReference type="GO" id="GO:0008270">
    <property type="term" value="F:zinc ion binding"/>
    <property type="evidence" value="ECO:0007669"/>
    <property type="project" value="InterPro"/>
</dbReference>
<dbReference type="GO" id="GO:0006435">
    <property type="term" value="P:threonyl-tRNA aminoacylation"/>
    <property type="evidence" value="ECO:0007669"/>
    <property type="project" value="TreeGrafter"/>
</dbReference>
<keyword evidence="3" id="KW-0862">Zinc</keyword>
<dbReference type="RefSeq" id="WP_250594142.1">
    <property type="nucleotide sequence ID" value="NZ_JAKRVY010000001.1"/>
</dbReference>
<sequence>MRLLAVHADALSCEPVHSRGDVEPEEYPDPVSADSCIGAFVGVETGDGGRMGAVATAAAAELRAASDQLNTDTVVLVPTPHLVDDTAEQGVVAAVLDEIRAGLSDRDVRSVPSGWHLECDLRTKGHPYAVRSRRLTGEDHVDEATGETAWFLAGDTSADGPDANDPPVPIQDATAVPAVLDGIVRGERRHPRLGEILPAHGITTSDEAATGGGLRWTPRGLTMRACIRALLDERFADATPIRTPEQLNPATTAIREHVAAAGWTVEGPSVTRRALCPGHLSALADADLDADALPATLWEVGECERPDSAPQKVTLPEAHTATTDLDAALAVVEERLGLFDELDSTLGIDRVPVVRVTDEFYAAHEQWVEGVVGRFEGPVAVERGAVEHPFSVAFFASVGDDVVELGWLRVDVDGPARFGVEYADGTRRSTPVVVHTAPVGTVEALAATVLDPGVPTWLAPTQVRLLPIDQGQVARCRRVAATLSGAGVRVDIDDRARTVGERIAAVTDRVPYYAVIGDRGDGERLRVTDSETGATEETTPAALAERIGASTPLDRPVSRRGPLCLSDRLVVGGSE</sequence>
<dbReference type="InterPro" id="IPR045864">
    <property type="entry name" value="aa-tRNA-synth_II/BPL/LPL"/>
</dbReference>
<keyword evidence="8" id="KW-1185">Reference proteome</keyword>
<dbReference type="PANTHER" id="PTHR11451">
    <property type="entry name" value="THREONINE-TRNA LIGASE"/>
    <property type="match status" value="1"/>
</dbReference>
<protein>
    <submittedName>
        <fullName evidence="7">His/Gly/Thr/Pro-type tRNA ligase C-terminal domain-containing protein</fullName>
    </submittedName>
</protein>
<evidence type="ECO:0000313" key="7">
    <source>
        <dbReference type="EMBL" id="MCL9812445.1"/>
    </source>
</evidence>
<organism evidence="7 8">
    <name type="scientific">Natranaeroarchaeum aerophilus</name>
    <dbReference type="NCBI Taxonomy" id="2917711"/>
    <lineage>
        <taxon>Archaea</taxon>
        <taxon>Methanobacteriati</taxon>
        <taxon>Methanobacteriota</taxon>
        <taxon>Stenosarchaea group</taxon>
        <taxon>Halobacteria</taxon>
        <taxon>Halobacteriales</taxon>
        <taxon>Natronoarchaeaceae</taxon>
        <taxon>Natranaeroarchaeum</taxon>
    </lineage>
</organism>
<name>A0AAE3FP09_9EURY</name>
<keyword evidence="4" id="KW-0648">Protein biosynthesis</keyword>
<dbReference type="InterPro" id="IPR023509">
    <property type="entry name" value="DTD-like_sf"/>
</dbReference>
<feature type="domain" description="Threonyl-tRNA synthetase editing" evidence="6">
    <location>
        <begin position="1"/>
        <end position="134"/>
    </location>
</feature>
<dbReference type="SUPFAM" id="SSF52954">
    <property type="entry name" value="Class II aaRS ABD-related"/>
    <property type="match status" value="1"/>
</dbReference>
<dbReference type="GO" id="GO:0005737">
    <property type="term" value="C:cytoplasm"/>
    <property type="evidence" value="ECO:0007669"/>
    <property type="project" value="UniProtKB-SubCell"/>
</dbReference>
<evidence type="ECO:0000259" key="6">
    <source>
        <dbReference type="Pfam" id="PF08915"/>
    </source>
</evidence>
<dbReference type="InterPro" id="IPR004154">
    <property type="entry name" value="Anticodon-bd"/>
</dbReference>
<reference evidence="7 8" key="1">
    <citation type="journal article" date="2022" name="Syst. Appl. Microbiol.">
        <title>Natronocalculus amylovorans gen. nov., sp. nov., and Natranaeroarchaeum aerophilus sp. nov., dominant culturable amylolytic natronoarchaea from hypersaline soda lakes in southwestern Siberia.</title>
        <authorList>
            <person name="Sorokin D.Y."/>
            <person name="Elcheninov A.G."/>
            <person name="Khizhniak T.V."/>
            <person name="Koenen M."/>
            <person name="Bale N.J."/>
            <person name="Damste J.S.S."/>
            <person name="Kublanov I.V."/>
        </authorList>
    </citation>
    <scope>NUCLEOTIDE SEQUENCE [LARGE SCALE GENOMIC DNA]</scope>
    <source>
        <strain evidence="7 8">AArc-St1-1</strain>
    </source>
</reference>
<dbReference type="EMBL" id="JAKRVY010000001">
    <property type="protein sequence ID" value="MCL9812445.1"/>
    <property type="molecule type" value="Genomic_DNA"/>
</dbReference>
<dbReference type="GO" id="GO:0004829">
    <property type="term" value="F:threonine-tRNA ligase activity"/>
    <property type="evidence" value="ECO:0007669"/>
    <property type="project" value="InterPro"/>
</dbReference>
<dbReference type="Gene3D" id="3.50.80.10">
    <property type="entry name" value="D-tyrosyl-tRNA(Tyr) deacylase"/>
    <property type="match status" value="1"/>
</dbReference>
<evidence type="ECO:0000256" key="2">
    <source>
        <dbReference type="ARBA" id="ARBA00022490"/>
    </source>
</evidence>
<dbReference type="Pfam" id="PF03129">
    <property type="entry name" value="HGTP_anticodon"/>
    <property type="match status" value="1"/>
</dbReference>
<dbReference type="InterPro" id="IPR015011">
    <property type="entry name" value="Threonyl-tRNA_syn_edit_dom_arc"/>
</dbReference>
<comment type="subcellular location">
    <subcellularLocation>
        <location evidence="1">Cytoplasm</location>
    </subcellularLocation>
</comment>
<feature type="domain" description="Anticodon-binding" evidence="5">
    <location>
        <begin position="462"/>
        <end position="547"/>
    </location>
</feature>
<keyword evidence="2" id="KW-0963">Cytoplasm</keyword>
<gene>
    <name evidence="7" type="ORF">AArcSt11_02105</name>
</gene>
<evidence type="ECO:0000259" key="5">
    <source>
        <dbReference type="Pfam" id="PF03129"/>
    </source>
</evidence>
<evidence type="ECO:0000313" key="8">
    <source>
        <dbReference type="Proteomes" id="UP001202674"/>
    </source>
</evidence>
<accession>A0AAE3FP09</accession>
<dbReference type="PANTHER" id="PTHR11451:SF44">
    <property type="entry name" value="THREONINE--TRNA LIGASE, CHLOROPLASTIC_MITOCHONDRIAL 2"/>
    <property type="match status" value="1"/>
</dbReference>
<proteinExistence type="predicted"/>
<dbReference type="GO" id="GO:0005524">
    <property type="term" value="F:ATP binding"/>
    <property type="evidence" value="ECO:0007669"/>
    <property type="project" value="InterPro"/>
</dbReference>
<evidence type="ECO:0000256" key="1">
    <source>
        <dbReference type="ARBA" id="ARBA00004496"/>
    </source>
</evidence>
<dbReference type="Pfam" id="PF08915">
    <property type="entry name" value="tRNA-Thr_ED"/>
    <property type="match status" value="1"/>
</dbReference>
<dbReference type="Gene3D" id="3.40.50.800">
    <property type="entry name" value="Anticodon-binding domain"/>
    <property type="match status" value="1"/>
</dbReference>
<dbReference type="Gene3D" id="3.30.930.10">
    <property type="entry name" value="Bira Bifunctional Protein, Domain 2"/>
    <property type="match status" value="1"/>
</dbReference>
<keyword evidence="7" id="KW-0436">Ligase</keyword>
<evidence type="ECO:0000256" key="3">
    <source>
        <dbReference type="ARBA" id="ARBA00022833"/>
    </source>
</evidence>
<dbReference type="InterPro" id="IPR036621">
    <property type="entry name" value="Anticodon-bd_dom_sf"/>
</dbReference>